<dbReference type="NCBIfam" id="TIGR01031">
    <property type="entry name" value="rpmF_bact"/>
    <property type="match status" value="1"/>
</dbReference>
<evidence type="ECO:0000313" key="8">
    <source>
        <dbReference type="Proteomes" id="UP000178974"/>
    </source>
</evidence>
<dbReference type="PANTHER" id="PTHR35534:SF1">
    <property type="entry name" value="LARGE RIBOSOMAL SUBUNIT PROTEIN BL32"/>
    <property type="match status" value="1"/>
</dbReference>
<feature type="compositionally biased region" description="Basic and acidic residues" evidence="6">
    <location>
        <begin position="71"/>
        <end position="89"/>
    </location>
</feature>
<evidence type="ECO:0000256" key="1">
    <source>
        <dbReference type="ARBA" id="ARBA00008560"/>
    </source>
</evidence>
<comment type="similarity">
    <text evidence="1 5">Belongs to the bacterial ribosomal protein bL32 family.</text>
</comment>
<evidence type="ECO:0000256" key="5">
    <source>
        <dbReference type="HAMAP-Rule" id="MF_00340"/>
    </source>
</evidence>
<protein>
    <recommendedName>
        <fullName evidence="4 5">Large ribosomal subunit protein bL32</fullName>
    </recommendedName>
</protein>
<evidence type="ECO:0000256" key="3">
    <source>
        <dbReference type="ARBA" id="ARBA00023274"/>
    </source>
</evidence>
<gene>
    <name evidence="5" type="primary">rpmF</name>
    <name evidence="7" type="ORF">A2567_01400</name>
</gene>
<organism evidence="7 8">
    <name type="scientific">Candidatus Azambacteria bacterium RIFOXYD1_FULL_42_11</name>
    <dbReference type="NCBI Taxonomy" id="1797310"/>
    <lineage>
        <taxon>Bacteria</taxon>
        <taxon>Candidatus Azamiibacteriota</taxon>
    </lineage>
</organism>
<dbReference type="PANTHER" id="PTHR35534">
    <property type="entry name" value="50S RIBOSOMAL PROTEIN L32"/>
    <property type="match status" value="1"/>
</dbReference>
<accession>A0A1F5CHH1</accession>
<keyword evidence="2 5" id="KW-0689">Ribosomal protein</keyword>
<reference evidence="7 8" key="1">
    <citation type="journal article" date="2016" name="Nat. Commun.">
        <title>Thousands of microbial genomes shed light on interconnected biogeochemical processes in an aquifer system.</title>
        <authorList>
            <person name="Anantharaman K."/>
            <person name="Brown C.T."/>
            <person name="Hug L.A."/>
            <person name="Sharon I."/>
            <person name="Castelle C.J."/>
            <person name="Probst A.J."/>
            <person name="Thomas B.C."/>
            <person name="Singh A."/>
            <person name="Wilkins M.J."/>
            <person name="Karaoz U."/>
            <person name="Brodie E.L."/>
            <person name="Williams K.H."/>
            <person name="Hubbard S.S."/>
            <person name="Banfield J.F."/>
        </authorList>
    </citation>
    <scope>NUCLEOTIDE SEQUENCE [LARGE SCALE GENOMIC DNA]</scope>
</reference>
<dbReference type="EMBL" id="MEZA01000014">
    <property type="protein sequence ID" value="OGD42307.1"/>
    <property type="molecule type" value="Genomic_DNA"/>
</dbReference>
<name>A0A1F5CHH1_9BACT</name>
<dbReference type="InterPro" id="IPR011332">
    <property type="entry name" value="Ribosomal_zn-bd"/>
</dbReference>
<comment type="caution">
    <text evidence="7">The sequence shown here is derived from an EMBL/GenBank/DDBJ whole genome shotgun (WGS) entry which is preliminary data.</text>
</comment>
<dbReference type="GO" id="GO:0015934">
    <property type="term" value="C:large ribosomal subunit"/>
    <property type="evidence" value="ECO:0007669"/>
    <property type="project" value="InterPro"/>
</dbReference>
<dbReference type="GO" id="GO:0003735">
    <property type="term" value="F:structural constituent of ribosome"/>
    <property type="evidence" value="ECO:0007669"/>
    <property type="project" value="InterPro"/>
</dbReference>
<evidence type="ECO:0000256" key="6">
    <source>
        <dbReference type="SAM" id="MobiDB-lite"/>
    </source>
</evidence>
<evidence type="ECO:0000256" key="2">
    <source>
        <dbReference type="ARBA" id="ARBA00022980"/>
    </source>
</evidence>
<dbReference type="InterPro" id="IPR002677">
    <property type="entry name" value="Ribosomal_bL32"/>
</dbReference>
<dbReference type="Pfam" id="PF01783">
    <property type="entry name" value="Ribosomal_L32p"/>
    <property type="match status" value="1"/>
</dbReference>
<dbReference type="AlphaFoldDB" id="A0A1F5CHH1"/>
<evidence type="ECO:0000313" key="7">
    <source>
        <dbReference type="EMBL" id="OGD42307.1"/>
    </source>
</evidence>
<dbReference type="GO" id="GO:0006412">
    <property type="term" value="P:translation"/>
    <property type="evidence" value="ECO:0007669"/>
    <property type="project" value="UniProtKB-UniRule"/>
</dbReference>
<evidence type="ECO:0000256" key="4">
    <source>
        <dbReference type="ARBA" id="ARBA00035178"/>
    </source>
</evidence>
<dbReference type="HAMAP" id="MF_00340">
    <property type="entry name" value="Ribosomal_bL32"/>
    <property type="match status" value="1"/>
</dbReference>
<keyword evidence="3 5" id="KW-0687">Ribonucleoprotein</keyword>
<proteinExistence type="inferred from homology"/>
<sequence>MGGVQVKKHTKGKRNRRRSHLALTKTFLSTCPKCDKAVSPHHICAHCGFYNGREVIDVLAKLTKKEKKKRAKEEAAAHAAHGPEELSKK</sequence>
<dbReference type="SUPFAM" id="SSF57829">
    <property type="entry name" value="Zn-binding ribosomal proteins"/>
    <property type="match status" value="1"/>
</dbReference>
<dbReference type="Proteomes" id="UP000178974">
    <property type="component" value="Unassembled WGS sequence"/>
</dbReference>
<dbReference type="InterPro" id="IPR044957">
    <property type="entry name" value="Ribosomal_bL32_bact"/>
</dbReference>
<feature type="region of interest" description="Disordered" evidence="6">
    <location>
        <begin position="67"/>
        <end position="89"/>
    </location>
</feature>